<dbReference type="InterPro" id="IPR038217">
    <property type="entry name" value="MRG_C_sf"/>
</dbReference>
<dbReference type="Ensembl" id="ENSOSIT00000043084.1">
    <property type="protein sequence ID" value="ENSOSIP00000040899.1"/>
    <property type="gene ID" value="ENSOSIG00000019903.1"/>
</dbReference>
<dbReference type="GO" id="GO:0035267">
    <property type="term" value="C:NuA4 histone acetyltransferase complex"/>
    <property type="evidence" value="ECO:0007669"/>
    <property type="project" value="TreeGrafter"/>
</dbReference>
<dbReference type="InterPro" id="IPR016197">
    <property type="entry name" value="Chromo-like_dom_sf"/>
</dbReference>
<evidence type="ECO:0000256" key="4">
    <source>
        <dbReference type="ARBA" id="ARBA00023163"/>
    </source>
</evidence>
<dbReference type="FunFam" id="2.30.30.140:FF:000042">
    <property type="entry name" value="male-specific lethal 3 homolog"/>
    <property type="match status" value="1"/>
</dbReference>
<feature type="compositionally biased region" description="Basic residues" evidence="6">
    <location>
        <begin position="91"/>
        <end position="106"/>
    </location>
</feature>
<evidence type="ECO:0000313" key="9">
    <source>
        <dbReference type="Proteomes" id="UP000694383"/>
    </source>
</evidence>
<feature type="region of interest" description="Disordered" evidence="6">
    <location>
        <begin position="91"/>
        <end position="127"/>
    </location>
</feature>
<keyword evidence="5" id="KW-0539">Nucleus</keyword>
<organism evidence="8 9">
    <name type="scientific">Oryzias sinensis</name>
    <name type="common">Chinese medaka</name>
    <dbReference type="NCBI Taxonomy" id="183150"/>
    <lineage>
        <taxon>Eukaryota</taxon>
        <taxon>Metazoa</taxon>
        <taxon>Chordata</taxon>
        <taxon>Craniata</taxon>
        <taxon>Vertebrata</taxon>
        <taxon>Euteleostomi</taxon>
        <taxon>Actinopterygii</taxon>
        <taxon>Neopterygii</taxon>
        <taxon>Teleostei</taxon>
        <taxon>Neoteleostei</taxon>
        <taxon>Acanthomorphata</taxon>
        <taxon>Ovalentaria</taxon>
        <taxon>Atherinomorphae</taxon>
        <taxon>Beloniformes</taxon>
        <taxon>Adrianichthyidae</taxon>
        <taxon>Oryziinae</taxon>
        <taxon>Oryzias</taxon>
    </lineage>
</organism>
<evidence type="ECO:0000256" key="6">
    <source>
        <dbReference type="SAM" id="MobiDB-lite"/>
    </source>
</evidence>
<dbReference type="GO" id="GO:0005634">
    <property type="term" value="C:nucleus"/>
    <property type="evidence" value="ECO:0007669"/>
    <property type="project" value="UniProtKB-SubCell"/>
</dbReference>
<accession>A0A8C7ZBV8</accession>
<dbReference type="SMART" id="SM00298">
    <property type="entry name" value="CHROMO"/>
    <property type="match status" value="1"/>
</dbReference>
<evidence type="ECO:0000313" key="8">
    <source>
        <dbReference type="Ensembl" id="ENSOSIP00000040899.1"/>
    </source>
</evidence>
<keyword evidence="3" id="KW-0805">Transcription regulation</keyword>
<dbReference type="Pfam" id="PF22732">
    <property type="entry name" value="MSL3_chromo-like"/>
    <property type="match status" value="1"/>
</dbReference>
<dbReference type="PROSITE" id="PS51640">
    <property type="entry name" value="MRG"/>
    <property type="match status" value="1"/>
</dbReference>
<dbReference type="PANTHER" id="PTHR10880">
    <property type="entry name" value="MORTALITY FACTOR 4-LIKE PROTEIN"/>
    <property type="match status" value="1"/>
</dbReference>
<dbReference type="GO" id="GO:0006325">
    <property type="term" value="P:chromatin organization"/>
    <property type="evidence" value="ECO:0007669"/>
    <property type="project" value="UniProtKB-KW"/>
</dbReference>
<feature type="domain" description="Chromo" evidence="7">
    <location>
        <begin position="10"/>
        <end position="89"/>
    </location>
</feature>
<comment type="subcellular location">
    <subcellularLocation>
        <location evidence="1">Nucleus</location>
    </subcellularLocation>
</comment>
<sequence length="292" mass="34430">MTSRGIKYHFHKGERVLCFEPDPSKAKVLYDAKVLDVLIGTDEHGRRVPKYLIHFNGWSRSWDRWAAEDHVLRDTEENRKLQRRLARKALGRMKRKGWRKRRRRPSGTKSSSLKTLPKEDDSDDACEKRRVEPELNIKRECEEKTVHVDISIPDVLKKKLEDDCFYINKRKKLVMVPCQTNVVHILESYVKHFAINKAFMANERYRRQQSATQSSSPQPTPPEKRLVFDEFPFTSAAPLKKKIITKCQRGNYLKRSDFLLGFIEIWELLDHKKTPLDSKSKFTKVHHSLLTF</sequence>
<reference evidence="8" key="1">
    <citation type="submission" date="2025-08" db="UniProtKB">
        <authorList>
            <consortium name="Ensembl"/>
        </authorList>
    </citation>
    <scope>IDENTIFICATION</scope>
</reference>
<keyword evidence="4" id="KW-0804">Transcription</keyword>
<protein>
    <submittedName>
        <fullName evidence="8">MSL complex subunit 3</fullName>
    </submittedName>
</protein>
<dbReference type="InterPro" id="IPR026541">
    <property type="entry name" value="MRG_dom"/>
</dbReference>
<dbReference type="PANTHER" id="PTHR10880:SF15">
    <property type="entry name" value="MSL COMPLEX SUBUNIT 3"/>
    <property type="match status" value="1"/>
</dbReference>
<dbReference type="Gene3D" id="1.10.274.30">
    <property type="entry name" value="MRG domain"/>
    <property type="match status" value="1"/>
</dbReference>
<evidence type="ECO:0000256" key="3">
    <source>
        <dbReference type="ARBA" id="ARBA00023015"/>
    </source>
</evidence>
<name>A0A8C7ZBV8_9TELE</name>
<evidence type="ECO:0000256" key="5">
    <source>
        <dbReference type="ARBA" id="ARBA00023242"/>
    </source>
</evidence>
<dbReference type="GeneTree" id="ENSGT00950000182965"/>
<keyword evidence="9" id="KW-1185">Reference proteome</keyword>
<dbReference type="AlphaFoldDB" id="A0A8C7ZBV8"/>
<dbReference type="InterPro" id="IPR053820">
    <property type="entry name" value="MSL3_chromo-like"/>
</dbReference>
<dbReference type="InterPro" id="IPR000953">
    <property type="entry name" value="Chromo/chromo_shadow_dom"/>
</dbReference>
<dbReference type="Proteomes" id="UP000694383">
    <property type="component" value="Unplaced"/>
</dbReference>
<dbReference type="GO" id="GO:0072487">
    <property type="term" value="C:MSL complex"/>
    <property type="evidence" value="ECO:0007669"/>
    <property type="project" value="TreeGrafter"/>
</dbReference>
<dbReference type="InterPro" id="IPR008676">
    <property type="entry name" value="MRG"/>
</dbReference>
<dbReference type="Pfam" id="PF05712">
    <property type="entry name" value="MRG"/>
    <property type="match status" value="1"/>
</dbReference>
<evidence type="ECO:0000256" key="1">
    <source>
        <dbReference type="ARBA" id="ARBA00004123"/>
    </source>
</evidence>
<proteinExistence type="predicted"/>
<dbReference type="SUPFAM" id="SSF54160">
    <property type="entry name" value="Chromo domain-like"/>
    <property type="match status" value="1"/>
</dbReference>
<keyword evidence="2" id="KW-0156">Chromatin regulator</keyword>
<evidence type="ECO:0000259" key="7">
    <source>
        <dbReference type="SMART" id="SM00298"/>
    </source>
</evidence>
<dbReference type="GO" id="GO:0006355">
    <property type="term" value="P:regulation of DNA-templated transcription"/>
    <property type="evidence" value="ECO:0007669"/>
    <property type="project" value="InterPro"/>
</dbReference>
<dbReference type="Gene3D" id="2.30.30.140">
    <property type="match status" value="1"/>
</dbReference>
<evidence type="ECO:0000256" key="2">
    <source>
        <dbReference type="ARBA" id="ARBA00022853"/>
    </source>
</evidence>
<reference evidence="8" key="2">
    <citation type="submission" date="2025-09" db="UniProtKB">
        <authorList>
            <consortium name="Ensembl"/>
        </authorList>
    </citation>
    <scope>IDENTIFICATION</scope>
</reference>